<protein>
    <submittedName>
        <fullName evidence="3">Disease resistance protein RUN1-like</fullName>
    </submittedName>
</protein>
<dbReference type="SUPFAM" id="SSF52540">
    <property type="entry name" value="P-loop containing nucleoside triphosphate hydrolases"/>
    <property type="match status" value="1"/>
</dbReference>
<dbReference type="Pfam" id="PF01582">
    <property type="entry name" value="TIR"/>
    <property type="match status" value="1"/>
</dbReference>
<dbReference type="InterPro" id="IPR027417">
    <property type="entry name" value="P-loop_NTPase"/>
</dbReference>
<evidence type="ECO:0000313" key="3">
    <source>
        <dbReference type="RefSeq" id="XP_048133561.1"/>
    </source>
</evidence>
<dbReference type="Gene3D" id="3.40.50.10140">
    <property type="entry name" value="Toll/interleukin-1 receptor homology (TIR) domain"/>
    <property type="match status" value="1"/>
</dbReference>
<accession>A0ABM3HAD7</accession>
<evidence type="ECO:0000313" key="2">
    <source>
        <dbReference type="Proteomes" id="UP000827889"/>
    </source>
</evidence>
<feature type="domain" description="TIR" evidence="1">
    <location>
        <begin position="1"/>
        <end position="169"/>
    </location>
</feature>
<dbReference type="Gene3D" id="3.40.50.300">
    <property type="entry name" value="P-loop containing nucleotide triphosphate hydrolases"/>
    <property type="match status" value="1"/>
</dbReference>
<dbReference type="SUPFAM" id="SSF52200">
    <property type="entry name" value="Toll/Interleukin receptor TIR domain"/>
    <property type="match status" value="1"/>
</dbReference>
<dbReference type="GeneID" id="125314694"/>
<dbReference type="PANTHER" id="PTHR11017">
    <property type="entry name" value="LEUCINE-RICH REPEAT-CONTAINING PROTEIN"/>
    <property type="match status" value="1"/>
</dbReference>
<dbReference type="InterPro" id="IPR002182">
    <property type="entry name" value="NB-ARC"/>
</dbReference>
<sequence length="275" mass="31205">MIYEVFLSFRGADTRTNFTDHLYDRLKEAGIRVFRDEEELSVGEEIKPQLKEAIKGSKISVAVFSKDYASSRSCLTEVAQMWECRESNGHTIIPIFYDVTPHDVRRQAGDFGRSFDQHVKDGVSADTIKTWKNALRQIGALKGFDRQNINGGLESHLVKRVLRQVWQLLKKNDQDGTDNLVGIDLHVQEVMRKLGVVHSDGQEIQACGKDVRVVGIWGMRGVGKTTLAKVVFNKIHVLFDECSFLADINSRDVVSSQEILIASLQKRMRETKLLR</sequence>
<organism evidence="2 3">
    <name type="scientific">Rhodamnia argentea</name>
    <dbReference type="NCBI Taxonomy" id="178133"/>
    <lineage>
        <taxon>Eukaryota</taxon>
        <taxon>Viridiplantae</taxon>
        <taxon>Streptophyta</taxon>
        <taxon>Embryophyta</taxon>
        <taxon>Tracheophyta</taxon>
        <taxon>Spermatophyta</taxon>
        <taxon>Magnoliopsida</taxon>
        <taxon>eudicotyledons</taxon>
        <taxon>Gunneridae</taxon>
        <taxon>Pentapetalae</taxon>
        <taxon>rosids</taxon>
        <taxon>malvids</taxon>
        <taxon>Myrtales</taxon>
        <taxon>Myrtaceae</taxon>
        <taxon>Myrtoideae</taxon>
        <taxon>Myrteae</taxon>
        <taxon>Australasian group</taxon>
        <taxon>Rhodamnia</taxon>
    </lineage>
</organism>
<proteinExistence type="predicted"/>
<dbReference type="Proteomes" id="UP000827889">
    <property type="component" value="Chromosome 4"/>
</dbReference>
<keyword evidence="2" id="KW-1185">Reference proteome</keyword>
<name>A0ABM3HAD7_9MYRT</name>
<evidence type="ECO:0000259" key="1">
    <source>
        <dbReference type="PROSITE" id="PS50104"/>
    </source>
</evidence>
<reference evidence="3" key="1">
    <citation type="submission" date="2025-08" db="UniProtKB">
        <authorList>
            <consortium name="RefSeq"/>
        </authorList>
    </citation>
    <scope>IDENTIFICATION</scope>
    <source>
        <tissue evidence="3">Leaf</tissue>
    </source>
</reference>
<dbReference type="RefSeq" id="XP_048133561.1">
    <property type="nucleotide sequence ID" value="XM_048277604.1"/>
</dbReference>
<dbReference type="PROSITE" id="PS50104">
    <property type="entry name" value="TIR"/>
    <property type="match status" value="1"/>
</dbReference>
<dbReference type="PANTHER" id="PTHR11017:SF570">
    <property type="entry name" value="DISEASE RESISTANCE PROTEIN (TIR-NBS CLASS)-RELATED"/>
    <property type="match status" value="1"/>
</dbReference>
<dbReference type="InterPro" id="IPR044974">
    <property type="entry name" value="Disease_R_plants"/>
</dbReference>
<dbReference type="SMART" id="SM00255">
    <property type="entry name" value="TIR"/>
    <property type="match status" value="1"/>
</dbReference>
<dbReference type="InterPro" id="IPR035897">
    <property type="entry name" value="Toll_tir_struct_dom_sf"/>
</dbReference>
<dbReference type="InterPro" id="IPR000157">
    <property type="entry name" value="TIR_dom"/>
</dbReference>
<gene>
    <name evidence="3" type="primary">LOC125314694</name>
</gene>
<dbReference type="Pfam" id="PF00931">
    <property type="entry name" value="NB-ARC"/>
    <property type="match status" value="1"/>
</dbReference>